<name>A0A344UWT6_9ACTN</name>
<feature type="transmembrane region" description="Helical" evidence="7">
    <location>
        <begin position="241"/>
        <end position="266"/>
    </location>
</feature>
<feature type="transmembrane region" description="Helical" evidence="7">
    <location>
        <begin position="385"/>
        <end position="406"/>
    </location>
</feature>
<dbReference type="InterPro" id="IPR003838">
    <property type="entry name" value="ABC3_permease_C"/>
</dbReference>
<comment type="similarity">
    <text evidence="6">Belongs to the ABC-4 integral membrane protein family.</text>
</comment>
<protein>
    <submittedName>
        <fullName evidence="9">ABC transporter permease YtrF</fullName>
    </submittedName>
</protein>
<dbReference type="EMBL" id="CP025198">
    <property type="protein sequence ID" value="AXE39734.1"/>
    <property type="molecule type" value="Genomic_DNA"/>
</dbReference>
<keyword evidence="5 7" id="KW-0472">Membrane</keyword>
<dbReference type="RefSeq" id="WP_114045564.1">
    <property type="nucleotide sequence ID" value="NZ_CP025198.1"/>
</dbReference>
<dbReference type="KEGG" id="acij:JS278_02596"/>
<organism evidence="9 10">
    <name type="scientific">Acidipropionibacterium virtanenii</name>
    <dbReference type="NCBI Taxonomy" id="2057246"/>
    <lineage>
        <taxon>Bacteria</taxon>
        <taxon>Bacillati</taxon>
        <taxon>Actinomycetota</taxon>
        <taxon>Actinomycetes</taxon>
        <taxon>Propionibacteriales</taxon>
        <taxon>Propionibacteriaceae</taxon>
        <taxon>Acidipropionibacterium</taxon>
    </lineage>
</organism>
<sequence length="819" mass="83054">MIHERRRLVPTLLAVILGIAFLAATLIMSATIKSSIVAQTSASVDGADAVVSADDSTTIPTSALSRIKARSGVDAVEPAISTTLQRTDRASTIEAHLTPPLSHGTSLASGRLPNNAGEVAINPLTTDSGVKIGQKINLSGFSDDAPARRVTVVGVISPGPRVSTNNDQQVYLDAATLMTLRGEQGYDTIYVSGSGGQDAVAASVRAVPGLDHKGITVRTADAQRDVLTDRAMAGSGAMTGFMTAFAVIALAVGAIVIVNTFGILVAQRTRTMALARCVGATRAQVRRSVMGDALEVGLTGSVLGVIAGAGLAQLIISVAGDSTNIPLANWISVSAASIIVPLAAGTLVTLLAALPPARRATRVPPVAALSPVIAEPTRRIGRVRLVIGLVLFAAGAALLAWAAVGADSMTPALLAGIAGGLMNFAGVLVLAVILIPRLARVIGRAAGRVGGVPADLAAENARRNPGRAAATVSALLVGVTLIVMTAVGAACGQSTINAALDKEFPFDASVTSSQPVTPAMVKAISRTEGVASAGAVPQAALTLGVEGHDDRSTEVTGLGYGPQARSTFRDTAPLKGLDDRHALVQASGVRSSDRVTLKSGGRTLTLTAVVPEGADASLGQVMLTSTTLEKVSPGAQPHQALVRYAQGTEASDVTSALTTALAPYPGASINSAADERAQVQQIVTIMMVLVIGLLAISVVIALVGVANTLGLSVLERTREIGLLRALGLTRRQIRAMFGHEAVQESVAAVIVGLVLGSAYGIAGAYALLGSEGTATMHISIPWAQLAAVTVVALAAGWLASVIPGRHAARISPAVALAGE</sequence>
<evidence type="ECO:0000256" key="6">
    <source>
        <dbReference type="ARBA" id="ARBA00038076"/>
    </source>
</evidence>
<dbReference type="Proteomes" id="UP000251995">
    <property type="component" value="Chromosome"/>
</dbReference>
<evidence type="ECO:0000256" key="1">
    <source>
        <dbReference type="ARBA" id="ARBA00004651"/>
    </source>
</evidence>
<dbReference type="PANTHER" id="PTHR30572:SF4">
    <property type="entry name" value="ABC TRANSPORTER PERMEASE YTRF"/>
    <property type="match status" value="1"/>
</dbReference>
<evidence type="ECO:0000256" key="7">
    <source>
        <dbReference type="SAM" id="Phobius"/>
    </source>
</evidence>
<evidence type="ECO:0000259" key="8">
    <source>
        <dbReference type="Pfam" id="PF02687"/>
    </source>
</evidence>
<feature type="transmembrane region" description="Helical" evidence="7">
    <location>
        <begin position="746"/>
        <end position="768"/>
    </location>
</feature>
<evidence type="ECO:0000256" key="2">
    <source>
        <dbReference type="ARBA" id="ARBA00022475"/>
    </source>
</evidence>
<reference evidence="9 10" key="1">
    <citation type="submission" date="2017-12" db="EMBL/GenBank/DDBJ databases">
        <title>The whole genome sequence of the Acidipropionibacterium virtanenii sp. nov. type strain JS278.</title>
        <authorList>
            <person name="Laine P."/>
            <person name="Deptula P."/>
            <person name="Varmanen P."/>
            <person name="Auvinen P."/>
        </authorList>
    </citation>
    <scope>NUCLEOTIDE SEQUENCE [LARGE SCALE GENOMIC DNA]</scope>
    <source>
        <strain evidence="9 10">JS278</strain>
    </source>
</reference>
<gene>
    <name evidence="9" type="primary">ytrF_2</name>
    <name evidence="9" type="ORF">JS278_02596</name>
</gene>
<feature type="transmembrane region" description="Helical" evidence="7">
    <location>
        <begin position="468"/>
        <end position="490"/>
    </location>
</feature>
<feature type="transmembrane region" description="Helical" evidence="7">
    <location>
        <begin position="780"/>
        <end position="802"/>
    </location>
</feature>
<feature type="transmembrane region" description="Helical" evidence="7">
    <location>
        <begin position="685"/>
        <end position="714"/>
    </location>
</feature>
<dbReference type="GO" id="GO:0005886">
    <property type="term" value="C:plasma membrane"/>
    <property type="evidence" value="ECO:0007669"/>
    <property type="project" value="UniProtKB-SubCell"/>
</dbReference>
<proteinExistence type="inferred from homology"/>
<evidence type="ECO:0000313" key="9">
    <source>
        <dbReference type="EMBL" id="AXE39734.1"/>
    </source>
</evidence>
<evidence type="ECO:0000256" key="4">
    <source>
        <dbReference type="ARBA" id="ARBA00022989"/>
    </source>
</evidence>
<feature type="transmembrane region" description="Helical" evidence="7">
    <location>
        <begin position="412"/>
        <end position="435"/>
    </location>
</feature>
<dbReference type="GO" id="GO:0022857">
    <property type="term" value="F:transmembrane transporter activity"/>
    <property type="evidence" value="ECO:0007669"/>
    <property type="project" value="TreeGrafter"/>
</dbReference>
<keyword evidence="3 7" id="KW-0812">Transmembrane</keyword>
<evidence type="ECO:0000256" key="5">
    <source>
        <dbReference type="ARBA" id="ARBA00023136"/>
    </source>
</evidence>
<dbReference type="OrthoDB" id="9780560at2"/>
<evidence type="ECO:0000256" key="3">
    <source>
        <dbReference type="ARBA" id="ARBA00022692"/>
    </source>
</evidence>
<keyword evidence="4 7" id="KW-1133">Transmembrane helix</keyword>
<keyword evidence="2" id="KW-1003">Cell membrane</keyword>
<feature type="transmembrane region" description="Helical" evidence="7">
    <location>
        <begin position="330"/>
        <end position="354"/>
    </location>
</feature>
<keyword evidence="10" id="KW-1185">Reference proteome</keyword>
<dbReference type="InterPro" id="IPR050250">
    <property type="entry name" value="Macrolide_Exporter_MacB"/>
</dbReference>
<feature type="domain" description="ABC3 transporter permease C-terminal" evidence="8">
    <location>
        <begin position="244"/>
        <end position="365"/>
    </location>
</feature>
<evidence type="ECO:0000313" key="10">
    <source>
        <dbReference type="Proteomes" id="UP000251995"/>
    </source>
</evidence>
<dbReference type="AlphaFoldDB" id="A0A344UWT6"/>
<feature type="transmembrane region" description="Helical" evidence="7">
    <location>
        <begin position="296"/>
        <end position="318"/>
    </location>
</feature>
<dbReference type="Pfam" id="PF02687">
    <property type="entry name" value="FtsX"/>
    <property type="match status" value="2"/>
</dbReference>
<feature type="domain" description="ABC3 transporter permease C-terminal" evidence="8">
    <location>
        <begin position="693"/>
        <end position="812"/>
    </location>
</feature>
<accession>A0A344UWT6</accession>
<comment type="subcellular location">
    <subcellularLocation>
        <location evidence="1">Cell membrane</location>
        <topology evidence="1">Multi-pass membrane protein</topology>
    </subcellularLocation>
</comment>
<dbReference type="PANTHER" id="PTHR30572">
    <property type="entry name" value="MEMBRANE COMPONENT OF TRANSPORTER-RELATED"/>
    <property type="match status" value="1"/>
</dbReference>